<dbReference type="GO" id="GO:0006298">
    <property type="term" value="P:mismatch repair"/>
    <property type="evidence" value="ECO:0007669"/>
    <property type="project" value="UniProtKB-UniRule"/>
</dbReference>
<dbReference type="GO" id="GO:0004519">
    <property type="term" value="F:endonuclease activity"/>
    <property type="evidence" value="ECO:0007669"/>
    <property type="project" value="UniProtKB-KW"/>
</dbReference>
<evidence type="ECO:0000313" key="7">
    <source>
        <dbReference type="EMBL" id="VFJ43771.1"/>
    </source>
</evidence>
<evidence type="ECO:0000256" key="6">
    <source>
        <dbReference type="PIRNR" id="PIRNR018267"/>
    </source>
</evidence>
<dbReference type="InterPro" id="IPR004603">
    <property type="entry name" value="DNA_mismatch_endonuc_vsr"/>
</dbReference>
<dbReference type="Gene3D" id="3.40.960.10">
    <property type="entry name" value="VSR Endonuclease"/>
    <property type="match status" value="1"/>
</dbReference>
<keyword evidence="3 6" id="KW-0227">DNA damage</keyword>
<evidence type="ECO:0000256" key="4">
    <source>
        <dbReference type="ARBA" id="ARBA00022801"/>
    </source>
</evidence>
<dbReference type="AlphaFoldDB" id="A0A450RX92"/>
<accession>A0A450RX92</accession>
<name>A0A450RX92_9GAMM</name>
<organism evidence="7">
    <name type="scientific">Candidatus Kentrum sp. FW</name>
    <dbReference type="NCBI Taxonomy" id="2126338"/>
    <lineage>
        <taxon>Bacteria</taxon>
        <taxon>Pseudomonadati</taxon>
        <taxon>Pseudomonadota</taxon>
        <taxon>Gammaproteobacteria</taxon>
        <taxon>Candidatus Kentrum</taxon>
    </lineage>
</organism>
<keyword evidence="4 6" id="KW-0378">Hydrolase</keyword>
<keyword evidence="2 6" id="KW-0255">Endonuclease</keyword>
<dbReference type="EMBL" id="CAADEW010000005">
    <property type="protein sequence ID" value="VFJ43771.1"/>
    <property type="molecule type" value="Genomic_DNA"/>
</dbReference>
<dbReference type="CDD" id="cd00221">
    <property type="entry name" value="Vsr"/>
    <property type="match status" value="1"/>
</dbReference>
<gene>
    <name evidence="7" type="ORF">BECKFW1821A_GA0114235_100515</name>
</gene>
<keyword evidence="1 6" id="KW-0540">Nuclease</keyword>
<proteinExistence type="inferred from homology"/>
<dbReference type="Pfam" id="PF03852">
    <property type="entry name" value="Vsr"/>
    <property type="match status" value="1"/>
</dbReference>
<evidence type="ECO:0000256" key="2">
    <source>
        <dbReference type="ARBA" id="ARBA00022759"/>
    </source>
</evidence>
<dbReference type="PIRSF" id="PIRSF018267">
    <property type="entry name" value="VSR_endonuc"/>
    <property type="match status" value="1"/>
</dbReference>
<evidence type="ECO:0000256" key="5">
    <source>
        <dbReference type="ARBA" id="ARBA00023204"/>
    </source>
</evidence>
<comment type="function">
    <text evidence="6">May nick specific sequences that contain T:G mispairs resulting from m5C-deamination.</text>
</comment>
<dbReference type="InterPro" id="IPR011335">
    <property type="entry name" value="Restrct_endonuc-II-like"/>
</dbReference>
<comment type="similarity">
    <text evidence="6">Belongs to the vsr family.</text>
</comment>
<dbReference type="GO" id="GO:0016787">
    <property type="term" value="F:hydrolase activity"/>
    <property type="evidence" value="ECO:0007669"/>
    <property type="project" value="UniProtKB-KW"/>
</dbReference>
<dbReference type="NCBIfam" id="TIGR00632">
    <property type="entry name" value="vsr"/>
    <property type="match status" value="1"/>
</dbReference>
<keyword evidence="5 6" id="KW-0234">DNA repair</keyword>
<sequence length="140" mass="16495">MDTLSREERSRRMSLIPNAGSSPEMKLRRLVHGMGFRYRLHVGDLPGRPDLVFPSRRAVIFMHGCFWHRHEGCKLARLPKSKLDFWKPKLESNRIRDLKKQQQLRDLGWRVLVVWECELADTDRVSALVREFLGKQTGEE</sequence>
<protein>
    <recommendedName>
        <fullName evidence="6">Very short patch repair endonuclease</fullName>
        <ecNumber evidence="6">3.1.-.-</ecNumber>
    </recommendedName>
</protein>
<dbReference type="EC" id="3.1.-.-" evidence="6"/>
<evidence type="ECO:0000256" key="1">
    <source>
        <dbReference type="ARBA" id="ARBA00022722"/>
    </source>
</evidence>
<reference evidence="7" key="1">
    <citation type="submission" date="2019-02" db="EMBL/GenBank/DDBJ databases">
        <authorList>
            <person name="Gruber-Vodicka R. H."/>
            <person name="Seah K. B. B."/>
        </authorList>
    </citation>
    <scope>NUCLEOTIDE SEQUENCE</scope>
    <source>
        <strain evidence="7">BECK_BZ15</strain>
    </source>
</reference>
<evidence type="ECO:0000256" key="3">
    <source>
        <dbReference type="ARBA" id="ARBA00022763"/>
    </source>
</evidence>
<dbReference type="SUPFAM" id="SSF52980">
    <property type="entry name" value="Restriction endonuclease-like"/>
    <property type="match status" value="1"/>
</dbReference>